<name>A0A8K0CK49_IGNLU</name>
<evidence type="ECO:0000256" key="2">
    <source>
        <dbReference type="ARBA" id="ARBA00022670"/>
    </source>
</evidence>
<evidence type="ECO:0000313" key="9">
    <source>
        <dbReference type="Proteomes" id="UP000801492"/>
    </source>
</evidence>
<dbReference type="Gene3D" id="2.40.10.10">
    <property type="entry name" value="Trypsin-like serine proteases"/>
    <property type="match status" value="1"/>
</dbReference>
<dbReference type="SMART" id="SM00020">
    <property type="entry name" value="Tryp_SPc"/>
    <property type="match status" value="1"/>
</dbReference>
<dbReference type="SUPFAM" id="SSF50494">
    <property type="entry name" value="Trypsin-like serine proteases"/>
    <property type="match status" value="1"/>
</dbReference>
<feature type="domain" description="Peptidase S1" evidence="7">
    <location>
        <begin position="1"/>
        <end position="172"/>
    </location>
</feature>
<evidence type="ECO:0000256" key="5">
    <source>
        <dbReference type="ARBA" id="ARBA00023157"/>
    </source>
</evidence>
<feature type="non-terminal residue" evidence="8">
    <location>
        <position position="177"/>
    </location>
</feature>
<keyword evidence="4" id="KW-0720">Serine protease</keyword>
<dbReference type="GO" id="GO:0004252">
    <property type="term" value="F:serine-type endopeptidase activity"/>
    <property type="evidence" value="ECO:0007669"/>
    <property type="project" value="InterPro"/>
</dbReference>
<dbReference type="PANTHER" id="PTHR24256">
    <property type="entry name" value="TRYPTASE-RELATED"/>
    <property type="match status" value="1"/>
</dbReference>
<dbReference type="InterPro" id="IPR043504">
    <property type="entry name" value="Peptidase_S1_PA_chymotrypsin"/>
</dbReference>
<dbReference type="FunFam" id="2.40.10.10:FF:000036">
    <property type="entry name" value="Trypsin beta"/>
    <property type="match status" value="1"/>
</dbReference>
<evidence type="ECO:0000256" key="3">
    <source>
        <dbReference type="ARBA" id="ARBA00022801"/>
    </source>
</evidence>
<organism evidence="8 9">
    <name type="scientific">Ignelater luminosus</name>
    <name type="common">Cucubano</name>
    <name type="synonym">Pyrophorus luminosus</name>
    <dbReference type="NCBI Taxonomy" id="2038154"/>
    <lineage>
        <taxon>Eukaryota</taxon>
        <taxon>Metazoa</taxon>
        <taxon>Ecdysozoa</taxon>
        <taxon>Arthropoda</taxon>
        <taxon>Hexapoda</taxon>
        <taxon>Insecta</taxon>
        <taxon>Pterygota</taxon>
        <taxon>Neoptera</taxon>
        <taxon>Endopterygota</taxon>
        <taxon>Coleoptera</taxon>
        <taxon>Polyphaga</taxon>
        <taxon>Elateriformia</taxon>
        <taxon>Elateroidea</taxon>
        <taxon>Elateridae</taxon>
        <taxon>Agrypninae</taxon>
        <taxon>Pyrophorini</taxon>
        <taxon>Ignelater</taxon>
    </lineage>
</organism>
<dbReference type="InterPro" id="IPR001254">
    <property type="entry name" value="Trypsin_dom"/>
</dbReference>
<dbReference type="PROSITE" id="PS50240">
    <property type="entry name" value="TRYPSIN_DOM"/>
    <property type="match status" value="1"/>
</dbReference>
<evidence type="ECO:0000259" key="7">
    <source>
        <dbReference type="PROSITE" id="PS50240"/>
    </source>
</evidence>
<dbReference type="GO" id="GO:0006508">
    <property type="term" value="P:proteolysis"/>
    <property type="evidence" value="ECO:0007669"/>
    <property type="project" value="UniProtKB-KW"/>
</dbReference>
<evidence type="ECO:0000313" key="8">
    <source>
        <dbReference type="EMBL" id="KAF2887151.1"/>
    </source>
</evidence>
<comment type="caution">
    <text evidence="8">The sequence shown here is derived from an EMBL/GenBank/DDBJ whole genome shotgun (WGS) entry which is preliminary data.</text>
</comment>
<keyword evidence="5" id="KW-1015">Disulfide bond</keyword>
<dbReference type="PROSITE" id="PS00135">
    <property type="entry name" value="TRYPSIN_SER"/>
    <property type="match status" value="1"/>
</dbReference>
<protein>
    <recommendedName>
        <fullName evidence="7">Peptidase S1 domain-containing protein</fullName>
    </recommendedName>
</protein>
<dbReference type="InterPro" id="IPR033116">
    <property type="entry name" value="TRYPSIN_SER"/>
</dbReference>
<comment type="subcellular location">
    <subcellularLocation>
        <location evidence="1">Secreted</location>
        <location evidence="1">Extracellular space</location>
    </subcellularLocation>
</comment>
<keyword evidence="9" id="KW-1185">Reference proteome</keyword>
<keyword evidence="2" id="KW-0645">Protease</keyword>
<proteinExistence type="inferred from homology"/>
<dbReference type="CDD" id="cd00190">
    <property type="entry name" value="Tryp_SPc"/>
    <property type="match status" value="1"/>
</dbReference>
<dbReference type="InterPro" id="IPR009003">
    <property type="entry name" value="Peptidase_S1_PA"/>
</dbReference>
<keyword evidence="3" id="KW-0378">Hydrolase</keyword>
<dbReference type="EMBL" id="VTPC01084909">
    <property type="protein sequence ID" value="KAF2887151.1"/>
    <property type="molecule type" value="Genomic_DNA"/>
</dbReference>
<dbReference type="Proteomes" id="UP000801492">
    <property type="component" value="Unassembled WGS sequence"/>
</dbReference>
<dbReference type="GO" id="GO:0005576">
    <property type="term" value="C:extracellular region"/>
    <property type="evidence" value="ECO:0007669"/>
    <property type="project" value="UniProtKB-SubCell"/>
</dbReference>
<dbReference type="OrthoDB" id="5565075at2759"/>
<dbReference type="InterPro" id="IPR001314">
    <property type="entry name" value="Peptidase_S1A"/>
</dbReference>
<evidence type="ECO:0000256" key="1">
    <source>
        <dbReference type="ARBA" id="ARBA00004239"/>
    </source>
</evidence>
<evidence type="ECO:0000256" key="6">
    <source>
        <dbReference type="ARBA" id="ARBA00024195"/>
    </source>
</evidence>
<dbReference type="PRINTS" id="PR00722">
    <property type="entry name" value="CHYMOTRYPSIN"/>
</dbReference>
<reference evidence="8" key="1">
    <citation type="submission" date="2019-08" db="EMBL/GenBank/DDBJ databases">
        <title>The genome of the North American firefly Photinus pyralis.</title>
        <authorList>
            <consortium name="Photinus pyralis genome working group"/>
            <person name="Fallon T.R."/>
            <person name="Sander Lower S.E."/>
            <person name="Weng J.-K."/>
        </authorList>
    </citation>
    <scope>NUCLEOTIDE SEQUENCE</scope>
    <source>
        <strain evidence="8">TRF0915ILg1</strain>
        <tissue evidence="8">Whole body</tissue>
    </source>
</reference>
<evidence type="ECO:0000256" key="4">
    <source>
        <dbReference type="ARBA" id="ARBA00022825"/>
    </source>
</evidence>
<dbReference type="Pfam" id="PF00089">
    <property type="entry name" value="Trypsin"/>
    <property type="match status" value="1"/>
</dbReference>
<dbReference type="InterPro" id="IPR051487">
    <property type="entry name" value="Ser/Thr_Proteases_Immune/Dev"/>
</dbReference>
<comment type="similarity">
    <text evidence="6">Belongs to the peptidase S1 family. CLIP subfamily.</text>
</comment>
<gene>
    <name evidence="8" type="ORF">ILUMI_19022</name>
</gene>
<accession>A0A8K0CK49</accession>
<sequence length="177" mass="19340">EPTQKRIISHKFIIHEGWSPLFLTADIALIELPEEIEFNEHIQPIALPCHSDLENTLVGEQATVSGWGKDSDKATAVSPVLRQVSSEIISRRWCTIPYFGMISKNHVCIRGKGGKGACSGDSGGPLVGKKANGQKVQYGVVSFGIAFGCELGWPSVFTRVSSYVKWINRKTGIPICD</sequence>
<dbReference type="AlphaFoldDB" id="A0A8K0CK49"/>